<dbReference type="InterPro" id="IPR036388">
    <property type="entry name" value="WH-like_DNA-bd_sf"/>
</dbReference>
<reference evidence="18" key="1">
    <citation type="submission" date="2022-07" db="EMBL/GenBank/DDBJ databases">
        <title>Phylogenomic reconstructions and comparative analyses of Kickxellomycotina fungi.</title>
        <authorList>
            <person name="Reynolds N.K."/>
            <person name="Stajich J.E."/>
            <person name="Barry K."/>
            <person name="Grigoriev I.V."/>
            <person name="Crous P."/>
            <person name="Smith M.E."/>
        </authorList>
    </citation>
    <scope>NUCLEOTIDE SEQUENCE</scope>
    <source>
        <strain evidence="18">RSA 567</strain>
    </source>
</reference>
<dbReference type="Gene3D" id="1.10.10.10">
    <property type="entry name" value="Winged helix-like DNA-binding domain superfamily/Winged helix DNA-binding domain"/>
    <property type="match status" value="1"/>
</dbReference>
<evidence type="ECO:0000256" key="5">
    <source>
        <dbReference type="ARBA" id="ARBA00019422"/>
    </source>
</evidence>
<dbReference type="Pfam" id="PF07574">
    <property type="entry name" value="SMC_Nse1"/>
    <property type="match status" value="1"/>
</dbReference>
<dbReference type="PANTHER" id="PTHR20973:SF0">
    <property type="entry name" value="NON-STRUCTURAL MAINTENANCE OF CHROMOSOMES ELEMENT 1 HOMOLOG"/>
    <property type="match status" value="1"/>
</dbReference>
<keyword evidence="10 15" id="KW-0833">Ubl conjugation pathway</keyword>
<evidence type="ECO:0000256" key="6">
    <source>
        <dbReference type="ARBA" id="ARBA00022679"/>
    </source>
</evidence>
<dbReference type="Proteomes" id="UP001151582">
    <property type="component" value="Unassembled WGS sequence"/>
</dbReference>
<evidence type="ECO:0000256" key="7">
    <source>
        <dbReference type="ARBA" id="ARBA00022723"/>
    </source>
</evidence>
<comment type="catalytic activity">
    <reaction evidence="1 15">
        <text>S-ubiquitinyl-[E2 ubiquitin-conjugating enzyme]-L-cysteine + [acceptor protein]-L-lysine = [E2 ubiquitin-conjugating enzyme]-L-cysteine + N(6)-ubiquitinyl-[acceptor protein]-L-lysine.</text>
        <dbReference type="EC" id="2.3.2.27"/>
    </reaction>
</comment>
<dbReference type="Gene3D" id="3.90.1150.220">
    <property type="match status" value="1"/>
</dbReference>
<evidence type="ECO:0000256" key="14">
    <source>
        <dbReference type="ARBA" id="ARBA00023242"/>
    </source>
</evidence>
<dbReference type="InterPro" id="IPR013083">
    <property type="entry name" value="Znf_RING/FYVE/PHD"/>
</dbReference>
<dbReference type="PANTHER" id="PTHR20973">
    <property type="entry name" value="NON-SMC ELEMENT 1-RELATED"/>
    <property type="match status" value="1"/>
</dbReference>
<evidence type="ECO:0000256" key="10">
    <source>
        <dbReference type="ARBA" id="ARBA00022786"/>
    </source>
</evidence>
<keyword evidence="9 15" id="KW-0863">Zinc-finger</keyword>
<keyword evidence="19" id="KW-1185">Reference proteome</keyword>
<comment type="caution">
    <text evidence="18">The sequence shown here is derived from an EMBL/GenBank/DDBJ whole genome shotgun (WGS) entry which is preliminary data.</text>
</comment>
<proteinExistence type="inferred from homology"/>
<dbReference type="EC" id="2.3.2.27" evidence="4 15"/>
<evidence type="ECO:0000256" key="3">
    <source>
        <dbReference type="ARBA" id="ARBA00010258"/>
    </source>
</evidence>
<dbReference type="GO" id="GO:0061630">
    <property type="term" value="F:ubiquitin protein ligase activity"/>
    <property type="evidence" value="ECO:0007669"/>
    <property type="project" value="UniProtKB-EC"/>
</dbReference>
<keyword evidence="8 15" id="KW-0227">DNA damage</keyword>
<dbReference type="Pfam" id="PF08746">
    <property type="entry name" value="zf-RING-like"/>
    <property type="match status" value="1"/>
</dbReference>
<evidence type="ECO:0000256" key="13">
    <source>
        <dbReference type="ARBA" id="ARBA00023204"/>
    </source>
</evidence>
<dbReference type="CDD" id="cd16493">
    <property type="entry name" value="RING-CH-C4HC3_NSE1"/>
    <property type="match status" value="1"/>
</dbReference>
<evidence type="ECO:0000259" key="17">
    <source>
        <dbReference type="Pfam" id="PF08746"/>
    </source>
</evidence>
<dbReference type="OrthoDB" id="185455at2759"/>
<comment type="subunit">
    <text evidence="15">Component of the Smc5-Smc6 complex.</text>
</comment>
<keyword evidence="13 15" id="KW-0234">DNA repair</keyword>
<dbReference type="GO" id="GO:0008270">
    <property type="term" value="F:zinc ion binding"/>
    <property type="evidence" value="ECO:0007669"/>
    <property type="project" value="UniProtKB-KW"/>
</dbReference>
<evidence type="ECO:0000256" key="1">
    <source>
        <dbReference type="ARBA" id="ARBA00000900"/>
    </source>
</evidence>
<dbReference type="InterPro" id="IPR011513">
    <property type="entry name" value="Nse1"/>
</dbReference>
<evidence type="ECO:0000313" key="19">
    <source>
        <dbReference type="Proteomes" id="UP001151582"/>
    </source>
</evidence>
<evidence type="ECO:0000256" key="11">
    <source>
        <dbReference type="ARBA" id="ARBA00022833"/>
    </source>
</evidence>
<dbReference type="InterPro" id="IPR014857">
    <property type="entry name" value="Nse1_RING_C4HC3-type"/>
</dbReference>
<keyword evidence="6 15" id="KW-0808">Transferase</keyword>
<feature type="region of interest" description="Disordered" evidence="16">
    <location>
        <begin position="260"/>
        <end position="283"/>
    </location>
</feature>
<keyword evidence="12 15" id="KW-0233">DNA recombination</keyword>
<name>A0A9W8B4X4_9FUNG</name>
<accession>A0A9W8B4X4</accession>
<feature type="domain" description="Non-structural maintenance of chromosomes element 1 RING C4HC3-type" evidence="17">
    <location>
        <begin position="184"/>
        <end position="225"/>
    </location>
</feature>
<gene>
    <name evidence="18" type="ORF">H4R34_001178</name>
</gene>
<evidence type="ECO:0000313" key="18">
    <source>
        <dbReference type="EMBL" id="KAJ1983591.1"/>
    </source>
</evidence>
<evidence type="ECO:0000256" key="4">
    <source>
        <dbReference type="ARBA" id="ARBA00012483"/>
    </source>
</evidence>
<comment type="subcellular location">
    <subcellularLocation>
        <location evidence="2 15">Nucleus</location>
    </subcellularLocation>
</comment>
<dbReference type="AlphaFoldDB" id="A0A9W8B4X4"/>
<comment type="function">
    <text evidence="15">Acts in a DNA repair pathway for removal of UV-induced DNA damage that is distinct from classical nucleotide excision repair and in repair of ionizing radiation damage. Functions in homologous recombination repair of DNA double strand breaks and in recovery of stalled replication forks.</text>
</comment>
<dbReference type="EMBL" id="JANBQB010000048">
    <property type="protein sequence ID" value="KAJ1983591.1"/>
    <property type="molecule type" value="Genomic_DNA"/>
</dbReference>
<evidence type="ECO:0000256" key="9">
    <source>
        <dbReference type="ARBA" id="ARBA00022771"/>
    </source>
</evidence>
<organism evidence="18 19">
    <name type="scientific">Dimargaris verticillata</name>
    <dbReference type="NCBI Taxonomy" id="2761393"/>
    <lineage>
        <taxon>Eukaryota</taxon>
        <taxon>Fungi</taxon>
        <taxon>Fungi incertae sedis</taxon>
        <taxon>Zoopagomycota</taxon>
        <taxon>Kickxellomycotina</taxon>
        <taxon>Dimargaritomycetes</taxon>
        <taxon>Dimargaritales</taxon>
        <taxon>Dimargaritaceae</taxon>
        <taxon>Dimargaris</taxon>
    </lineage>
</organism>
<dbReference type="GO" id="GO:0030915">
    <property type="term" value="C:Smc5-Smc6 complex"/>
    <property type="evidence" value="ECO:0007669"/>
    <property type="project" value="UniProtKB-UniRule"/>
</dbReference>
<evidence type="ECO:0000256" key="12">
    <source>
        <dbReference type="ARBA" id="ARBA00023172"/>
    </source>
</evidence>
<keyword evidence="11 15" id="KW-0862">Zinc</keyword>
<keyword evidence="14 15" id="KW-0539">Nucleus</keyword>
<keyword evidence="7 15" id="KW-0479">Metal-binding</keyword>
<dbReference type="GO" id="GO:0005634">
    <property type="term" value="C:nucleus"/>
    <property type="evidence" value="ECO:0007669"/>
    <property type="project" value="UniProtKB-SubCell"/>
</dbReference>
<evidence type="ECO:0000256" key="2">
    <source>
        <dbReference type="ARBA" id="ARBA00004123"/>
    </source>
</evidence>
<evidence type="ECO:0000256" key="16">
    <source>
        <dbReference type="SAM" id="MobiDB-lite"/>
    </source>
</evidence>
<dbReference type="Gene3D" id="3.30.40.10">
    <property type="entry name" value="Zinc/RING finger domain, C3HC4 (zinc finger)"/>
    <property type="match status" value="1"/>
</dbReference>
<comment type="similarity">
    <text evidence="3 15">Belongs to the NSE1 family.</text>
</comment>
<dbReference type="GO" id="GO:0000724">
    <property type="term" value="P:double-strand break repair via homologous recombination"/>
    <property type="evidence" value="ECO:0007669"/>
    <property type="project" value="TreeGrafter"/>
</dbReference>
<sequence>MAYGDSHRLFLQNMLLVRCTSQAEVERLHAQANNQFPDAVSEPLDTFIGSINGQLDCINLELRSTLDETAGDRVWALVNTKGDEIAKLATNYSPAELNAFKHVIELIVNAEDGNFSIASSVCLNETHRQLTSNTKMQTQDFLKQLVRDQWLTVTDNGYYVMAPRTVLELQTYLQDEYGELIRPCYLCKDIVTKGQRCDNDGCETVMHLFCANRYIPVHNNDCPQCGQSWDRCIEFGDQVHSAGQLEQSRIAVSRSRASLAAEASEAPMANVKAEAMSSDDEDE</sequence>
<evidence type="ECO:0000256" key="8">
    <source>
        <dbReference type="ARBA" id="ARBA00022763"/>
    </source>
</evidence>
<protein>
    <recommendedName>
        <fullName evidence="5 15">Non-structural maintenance of chromosomes element 1 homolog</fullName>
        <ecNumber evidence="4 15">2.3.2.27</ecNumber>
    </recommendedName>
</protein>
<evidence type="ECO:0000256" key="15">
    <source>
        <dbReference type="RuleBase" id="RU368018"/>
    </source>
</evidence>